<evidence type="ECO:0000313" key="2">
    <source>
        <dbReference type="Proteomes" id="UP000010802"/>
    </source>
</evidence>
<dbReference type="KEGG" id="tae:TepiRe1_0885"/>
<dbReference type="RefSeq" id="WP_013777921.1">
    <property type="nucleotide sequence ID" value="NC_015519.1"/>
</dbReference>
<sequence>MLIYLTMCGSNADSSKFELLYKNYKASMFKIANASTVSVSGSYYVKKGYDYRLKTKFYVYSDGELKETINNTYDYGHF</sequence>
<keyword evidence="2" id="KW-1185">Reference proteome</keyword>
<dbReference type="EMBL" id="HF563609">
    <property type="protein sequence ID" value="CCP25603.1"/>
    <property type="molecule type" value="Genomic_DNA"/>
</dbReference>
<dbReference type="HOGENOM" id="CLU_2620852_0_0_9"/>
<proteinExistence type="predicted"/>
<gene>
    <name evidence="1" type="ordered locus">TEPIRE1_0885</name>
</gene>
<accession>F4LX20</accession>
<dbReference type="PATRIC" id="fig|1209989.3.peg.984"/>
<evidence type="ECO:0000313" key="1">
    <source>
        <dbReference type="EMBL" id="CCP25603.1"/>
    </source>
</evidence>
<dbReference type="Proteomes" id="UP000010802">
    <property type="component" value="Chromosome"/>
</dbReference>
<name>F4LX20_TEPAE</name>
<protein>
    <submittedName>
        <fullName evidence="1">Uncharacterized protein</fullName>
    </submittedName>
</protein>
<dbReference type="KEGG" id="tep:TepRe1_0817"/>
<reference evidence="2" key="1">
    <citation type="journal article" date="2013" name="Genome Announc.">
        <title>First genome sequence of a syntrophic acetate-oxidizing bacterium, Tepidanaerobacter acetatoxydans strain Re1.</title>
        <authorList>
            <person name="Manzoor S."/>
            <person name="Bongcam-Rudloff E."/>
            <person name="Schnurer A."/>
            <person name="Muller B."/>
        </authorList>
    </citation>
    <scope>NUCLEOTIDE SEQUENCE [LARGE SCALE GENOMIC DNA]</scope>
    <source>
        <strain evidence="2">Re1</strain>
    </source>
</reference>
<accession>L0S155</accession>
<dbReference type="STRING" id="1209989.TepRe1_0817"/>
<dbReference type="OrthoDB" id="2613570at2"/>
<organism evidence="1 2">
    <name type="scientific">Tepidanaerobacter acetatoxydans (strain DSM 21804 / JCM 16047 / Re1)</name>
    <dbReference type="NCBI Taxonomy" id="1209989"/>
    <lineage>
        <taxon>Bacteria</taxon>
        <taxon>Bacillati</taxon>
        <taxon>Bacillota</taxon>
        <taxon>Clostridia</taxon>
        <taxon>Thermosediminibacterales</taxon>
        <taxon>Tepidanaerobacteraceae</taxon>
        <taxon>Tepidanaerobacter</taxon>
    </lineage>
</organism>
<dbReference type="AlphaFoldDB" id="F4LX20"/>